<organism evidence="1 2">
    <name type="scientific">Tanacetum coccineum</name>
    <dbReference type="NCBI Taxonomy" id="301880"/>
    <lineage>
        <taxon>Eukaryota</taxon>
        <taxon>Viridiplantae</taxon>
        <taxon>Streptophyta</taxon>
        <taxon>Embryophyta</taxon>
        <taxon>Tracheophyta</taxon>
        <taxon>Spermatophyta</taxon>
        <taxon>Magnoliopsida</taxon>
        <taxon>eudicotyledons</taxon>
        <taxon>Gunneridae</taxon>
        <taxon>Pentapetalae</taxon>
        <taxon>asterids</taxon>
        <taxon>campanulids</taxon>
        <taxon>Asterales</taxon>
        <taxon>Asteraceae</taxon>
        <taxon>Asteroideae</taxon>
        <taxon>Anthemideae</taxon>
        <taxon>Anthemidinae</taxon>
        <taxon>Tanacetum</taxon>
    </lineage>
</organism>
<reference evidence="1" key="1">
    <citation type="journal article" date="2022" name="Int. J. Mol. Sci.">
        <title>Draft Genome of Tanacetum Coccineum: Genomic Comparison of Closely Related Tanacetum-Family Plants.</title>
        <authorList>
            <person name="Yamashiro T."/>
            <person name="Shiraishi A."/>
            <person name="Nakayama K."/>
            <person name="Satake H."/>
        </authorList>
    </citation>
    <scope>NUCLEOTIDE SEQUENCE</scope>
</reference>
<sequence length="120" mass="13137">LPATIVAVECAGRWFYGVQYHPEIYMEYVQDLVAPEKTMSMRCGMVPMMFPGVQQYVPPMAMAMGMGTGPSMPNPVASAVTVAAQLGRRFPVPRFNLSCCSINTETVTPDSIIELLLMSL</sequence>
<gene>
    <name evidence="1" type="ORF">Tco_0856694</name>
</gene>
<dbReference type="Proteomes" id="UP001151760">
    <property type="component" value="Unassembled WGS sequence"/>
</dbReference>
<proteinExistence type="predicted"/>
<dbReference type="EMBL" id="BQNB010012925">
    <property type="protein sequence ID" value="GJT09652.1"/>
    <property type="molecule type" value="Genomic_DNA"/>
</dbReference>
<comment type="caution">
    <text evidence="1">The sequence shown here is derived from an EMBL/GenBank/DDBJ whole genome shotgun (WGS) entry which is preliminary data.</text>
</comment>
<evidence type="ECO:0000313" key="1">
    <source>
        <dbReference type="EMBL" id="GJT09652.1"/>
    </source>
</evidence>
<evidence type="ECO:0000313" key="2">
    <source>
        <dbReference type="Proteomes" id="UP001151760"/>
    </source>
</evidence>
<protein>
    <submittedName>
        <fullName evidence="1">Transcription factor PIF1-like protein isoform X1</fullName>
    </submittedName>
</protein>
<reference evidence="1" key="2">
    <citation type="submission" date="2022-01" db="EMBL/GenBank/DDBJ databases">
        <authorList>
            <person name="Yamashiro T."/>
            <person name="Shiraishi A."/>
            <person name="Satake H."/>
            <person name="Nakayama K."/>
        </authorList>
    </citation>
    <scope>NUCLEOTIDE SEQUENCE</scope>
</reference>
<name>A0ABQ5B6T3_9ASTR</name>
<accession>A0ABQ5B6T3</accession>
<feature type="non-terminal residue" evidence="1">
    <location>
        <position position="1"/>
    </location>
</feature>
<keyword evidence="2" id="KW-1185">Reference proteome</keyword>